<dbReference type="Proteomes" id="UP000077069">
    <property type="component" value="Unassembled WGS sequence"/>
</dbReference>
<evidence type="ECO:0000256" key="7">
    <source>
        <dbReference type="SAM" id="Phobius"/>
    </source>
</evidence>
<keyword evidence="5 7" id="KW-1133">Transmembrane helix</keyword>
<evidence type="ECO:0000313" key="9">
    <source>
        <dbReference type="Proteomes" id="UP000077069"/>
    </source>
</evidence>
<dbReference type="FunFam" id="1.20.1250.20:FF:000085">
    <property type="entry name" value="MFS peptide transporter Ptr2"/>
    <property type="match status" value="1"/>
</dbReference>
<gene>
    <name evidence="8" type="ORF">CC84DRAFT_1120607</name>
</gene>
<keyword evidence="3" id="KW-0813">Transport</keyword>
<dbReference type="OrthoDB" id="8904098at2759"/>
<name>A0A177CC04_9PLEO</name>
<dbReference type="PANTHER" id="PTHR11654">
    <property type="entry name" value="OLIGOPEPTIDE TRANSPORTER-RELATED"/>
    <property type="match status" value="1"/>
</dbReference>
<dbReference type="Pfam" id="PF00854">
    <property type="entry name" value="PTR2"/>
    <property type="match status" value="1"/>
</dbReference>
<feature type="transmembrane region" description="Helical" evidence="7">
    <location>
        <begin position="521"/>
        <end position="544"/>
    </location>
</feature>
<comment type="subcellular location">
    <subcellularLocation>
        <location evidence="1">Membrane</location>
        <topology evidence="1">Multi-pass membrane protein</topology>
    </subcellularLocation>
</comment>
<evidence type="ECO:0000256" key="4">
    <source>
        <dbReference type="ARBA" id="ARBA00022692"/>
    </source>
</evidence>
<dbReference type="GeneID" id="28759066"/>
<protein>
    <submittedName>
        <fullName evidence="8">PTR2-domain-containing protein</fullName>
    </submittedName>
</protein>
<proteinExistence type="inferred from homology"/>
<dbReference type="Gene3D" id="1.20.1250.20">
    <property type="entry name" value="MFS general substrate transporter like domains"/>
    <property type="match status" value="1"/>
</dbReference>
<sequence length="607" mass="66317">MSGSAPVPKLVLIDRVRAPVCFFHMSIMVAVQDPTCTGDKKDDLEAASDAPFEEHIAPTEEEAGTLRKVAGSIPSIAYLICFVEVAERASYYGAKGVFNNYMQFPLPAGGNGAGAVPRNKPNGHAGALNQGLQFASAMGLLFTFLSYTIPIFGAWLADAKIGRFKAIVWGVIIGGISHVIMIGGAAPSLLRAGKGLAPFMVSFILLAIGAGIFKPNVSPILLDQYQHQKPYIKTLTGGERVIVDPETTIQRICLYFYAFINVGAFFAIACVYTEKYVGFWAAFLLPGIVYFLLPILLVFMNKRLVKQPPSGSDLPQFFKIIGTAIKHNKYRLWGKNYWEVVKPSSLAAKNITVSWTDKDVTDVYRTLVACQIFLYMPVWYMNDGGIGAVGSNQGAAMTTNGAPNDLLAKLNPLTILIVTPILGHGLYPLLQRYNIKFGRISRITTGFLLAAVSGVIGAVLQYRVYETSPCGYAASTCDDVSPISIWWQLPNVSLGAISEVFVNVTGYELAYARAPPRMKSIVVALFLFNTALSVALSEILIPAIVDPHLIWVWAGPAIALFIQTAIFWWRHHHLNDDEFLVHENEGEMVATNTARQISLVVDAERKA</sequence>
<evidence type="ECO:0000256" key="1">
    <source>
        <dbReference type="ARBA" id="ARBA00004141"/>
    </source>
</evidence>
<dbReference type="SUPFAM" id="SSF103473">
    <property type="entry name" value="MFS general substrate transporter"/>
    <property type="match status" value="1"/>
</dbReference>
<feature type="transmembrane region" description="Helical" evidence="7">
    <location>
        <begin position="363"/>
        <end position="381"/>
    </location>
</feature>
<feature type="transmembrane region" description="Helical" evidence="7">
    <location>
        <begin position="134"/>
        <end position="155"/>
    </location>
</feature>
<dbReference type="AlphaFoldDB" id="A0A177CC04"/>
<dbReference type="GO" id="GO:0071916">
    <property type="term" value="F:dipeptide transmembrane transporter activity"/>
    <property type="evidence" value="ECO:0007669"/>
    <property type="project" value="UniProtKB-ARBA"/>
</dbReference>
<dbReference type="RefSeq" id="XP_018034653.1">
    <property type="nucleotide sequence ID" value="XM_018175580.1"/>
</dbReference>
<reference evidence="8 9" key="1">
    <citation type="submission" date="2016-05" db="EMBL/GenBank/DDBJ databases">
        <title>Comparative analysis of secretome profiles of manganese(II)-oxidizing ascomycete fungi.</title>
        <authorList>
            <consortium name="DOE Joint Genome Institute"/>
            <person name="Zeiner C.A."/>
            <person name="Purvine S.O."/>
            <person name="Zink E.M."/>
            <person name="Wu S."/>
            <person name="Pasa-Tolic L."/>
            <person name="Chaput D.L."/>
            <person name="Haridas S."/>
            <person name="Grigoriev I.V."/>
            <person name="Santelli C.M."/>
            <person name="Hansel C.M."/>
        </authorList>
    </citation>
    <scope>NUCLEOTIDE SEQUENCE [LARGE SCALE GENOMIC DNA]</scope>
    <source>
        <strain evidence="8 9">AP3s5-JAC2a</strain>
    </source>
</reference>
<organism evidence="8 9">
    <name type="scientific">Paraphaeosphaeria sporulosa</name>
    <dbReference type="NCBI Taxonomy" id="1460663"/>
    <lineage>
        <taxon>Eukaryota</taxon>
        <taxon>Fungi</taxon>
        <taxon>Dikarya</taxon>
        <taxon>Ascomycota</taxon>
        <taxon>Pezizomycotina</taxon>
        <taxon>Dothideomycetes</taxon>
        <taxon>Pleosporomycetidae</taxon>
        <taxon>Pleosporales</taxon>
        <taxon>Massarineae</taxon>
        <taxon>Didymosphaeriaceae</taxon>
        <taxon>Paraphaeosphaeria</taxon>
    </lineage>
</organism>
<feature type="transmembrane region" description="Helical" evidence="7">
    <location>
        <begin position="442"/>
        <end position="465"/>
    </location>
</feature>
<feature type="transmembrane region" description="Helical" evidence="7">
    <location>
        <begin position="550"/>
        <end position="569"/>
    </location>
</feature>
<keyword evidence="6 7" id="KW-0472">Membrane</keyword>
<evidence type="ECO:0000256" key="6">
    <source>
        <dbReference type="ARBA" id="ARBA00023136"/>
    </source>
</evidence>
<feature type="transmembrane region" description="Helical" evidence="7">
    <location>
        <begin position="485"/>
        <end position="509"/>
    </location>
</feature>
<evidence type="ECO:0000313" key="8">
    <source>
        <dbReference type="EMBL" id="OAG04288.1"/>
    </source>
</evidence>
<evidence type="ECO:0000256" key="2">
    <source>
        <dbReference type="ARBA" id="ARBA00005982"/>
    </source>
</evidence>
<feature type="transmembrane region" description="Helical" evidence="7">
    <location>
        <begin position="413"/>
        <end position="430"/>
    </location>
</feature>
<dbReference type="InterPro" id="IPR000109">
    <property type="entry name" value="POT_fam"/>
</dbReference>
<comment type="similarity">
    <text evidence="2">Belongs to the major facilitator superfamily. Proton-dependent oligopeptide transporter (POT/PTR) (TC 2.A.17) family.</text>
</comment>
<evidence type="ECO:0000256" key="5">
    <source>
        <dbReference type="ARBA" id="ARBA00022989"/>
    </source>
</evidence>
<dbReference type="GO" id="GO:0005886">
    <property type="term" value="C:plasma membrane"/>
    <property type="evidence" value="ECO:0007669"/>
    <property type="project" value="UniProtKB-ARBA"/>
</dbReference>
<keyword evidence="9" id="KW-1185">Reference proteome</keyword>
<dbReference type="InterPro" id="IPR036259">
    <property type="entry name" value="MFS_trans_sf"/>
</dbReference>
<feature type="transmembrane region" description="Helical" evidence="7">
    <location>
        <begin position="254"/>
        <end position="273"/>
    </location>
</feature>
<feature type="transmembrane region" description="Helical" evidence="7">
    <location>
        <begin position="167"/>
        <end position="190"/>
    </location>
</feature>
<feature type="transmembrane region" description="Helical" evidence="7">
    <location>
        <begin position="279"/>
        <end position="300"/>
    </location>
</feature>
<dbReference type="InParanoid" id="A0A177CC04"/>
<accession>A0A177CC04</accession>
<feature type="transmembrane region" description="Helical" evidence="7">
    <location>
        <begin position="196"/>
        <end position="213"/>
    </location>
</feature>
<evidence type="ECO:0000256" key="3">
    <source>
        <dbReference type="ARBA" id="ARBA00022448"/>
    </source>
</evidence>
<dbReference type="EMBL" id="KV441553">
    <property type="protein sequence ID" value="OAG04288.1"/>
    <property type="molecule type" value="Genomic_DNA"/>
</dbReference>
<keyword evidence="4 7" id="KW-0812">Transmembrane</keyword>